<keyword evidence="3" id="KW-0812">Transmembrane</keyword>
<feature type="transmembrane region" description="Helical" evidence="3">
    <location>
        <begin position="12"/>
        <end position="30"/>
    </location>
</feature>
<keyword evidence="3" id="KW-0472">Membrane</keyword>
<feature type="region of interest" description="Disordered" evidence="2">
    <location>
        <begin position="435"/>
        <end position="514"/>
    </location>
</feature>
<feature type="compositionally biased region" description="Acidic residues" evidence="2">
    <location>
        <begin position="460"/>
        <end position="471"/>
    </location>
</feature>
<evidence type="ECO:0000256" key="3">
    <source>
        <dbReference type="SAM" id="Phobius"/>
    </source>
</evidence>
<sequence>MPTILTEDATQVVVWILRTVLPCLLFWISFGPSVQLSWPFKGHRHSRQTLLKHRQVVVESGAEMPCTLATLTLVTEETAPLLFQEQRKAVEKAAEKRNERERERGGGRERERDRPGINQRSRRKQVGNPPATEPPPPPPPPPLGPSEAEEQRAATEKRQHLTSLVNFVAFKSREQHRTFLPKEDGAPPPPPPPKKFAHDAEVETSEHANKEAQEVLRGARGFASKAGIVAQAVYDHLAERSVRIDSNTFELMVESCVEANSLQAASDFLLRMETKGYVPGENLLDSVMELYLRHKHAEKPKAKEPEPEQMPPPPPPPPPLPPTVPMAQMAAPPAQMLETQWGTAMEDMDLAAFTQAGNHSGLCHIPDKTSLYASWPGSPLATEPPLASSAAHSLHWSAAVPPECGPLGRRAGLGRYYGLPEVTSRYVRHVGVPRKATSSSSPAFHVPDEFAKAKPAEPVSEAEETPPEDGAEATRAAADGQTEDGEPAAAPTAEPDEAQTGPGPPEGSPPSLLSADAAVFVPGGNSGLDPCATDEAVGGPAGSAVQGWAGGPASGLAGDGGGGKAVHGWDSGSASGLPGDGGGGEFEFSSGTAVSRPGNAVPQPVVRPGNGAPHAARGRTVGRMWKPVQQTTTATLAREQAVVEYQ</sequence>
<name>A0A7S4R392_9DINO</name>
<dbReference type="InterPro" id="IPR011990">
    <property type="entry name" value="TPR-like_helical_dom_sf"/>
</dbReference>
<dbReference type="Gene3D" id="1.25.40.10">
    <property type="entry name" value="Tetratricopeptide repeat domain"/>
    <property type="match status" value="1"/>
</dbReference>
<protein>
    <recommendedName>
        <fullName evidence="5">Pentacotripeptide-repeat region of PRORP domain-containing protein</fullName>
    </recommendedName>
</protein>
<keyword evidence="3" id="KW-1133">Transmembrane helix</keyword>
<reference evidence="4" key="1">
    <citation type="submission" date="2021-01" db="EMBL/GenBank/DDBJ databases">
        <authorList>
            <person name="Corre E."/>
            <person name="Pelletier E."/>
            <person name="Niang G."/>
            <person name="Scheremetjew M."/>
            <person name="Finn R."/>
            <person name="Kale V."/>
            <person name="Holt S."/>
            <person name="Cochrane G."/>
            <person name="Meng A."/>
            <person name="Brown T."/>
            <person name="Cohen L."/>
        </authorList>
    </citation>
    <scope>NUCLEOTIDE SEQUENCE</scope>
    <source>
        <strain evidence="4">CCMP3105</strain>
    </source>
</reference>
<dbReference type="InterPro" id="IPR002885">
    <property type="entry name" value="PPR_rpt"/>
</dbReference>
<evidence type="ECO:0000256" key="2">
    <source>
        <dbReference type="SAM" id="MobiDB-lite"/>
    </source>
</evidence>
<dbReference type="AlphaFoldDB" id="A0A7S4R392"/>
<dbReference type="PROSITE" id="PS51375">
    <property type="entry name" value="PPR"/>
    <property type="match status" value="1"/>
</dbReference>
<feature type="compositionally biased region" description="Pro residues" evidence="2">
    <location>
        <begin position="308"/>
        <end position="322"/>
    </location>
</feature>
<evidence type="ECO:0000256" key="1">
    <source>
        <dbReference type="PROSITE-ProRule" id="PRU00708"/>
    </source>
</evidence>
<organism evidence="4">
    <name type="scientific">Alexandrium monilatum</name>
    <dbReference type="NCBI Taxonomy" id="311494"/>
    <lineage>
        <taxon>Eukaryota</taxon>
        <taxon>Sar</taxon>
        <taxon>Alveolata</taxon>
        <taxon>Dinophyceae</taxon>
        <taxon>Gonyaulacales</taxon>
        <taxon>Pyrocystaceae</taxon>
        <taxon>Alexandrium</taxon>
    </lineage>
</organism>
<feature type="region of interest" description="Disordered" evidence="2">
    <location>
        <begin position="297"/>
        <end position="322"/>
    </location>
</feature>
<feature type="compositionally biased region" description="Basic and acidic residues" evidence="2">
    <location>
        <begin position="446"/>
        <end position="455"/>
    </location>
</feature>
<feature type="region of interest" description="Disordered" evidence="2">
    <location>
        <begin position="570"/>
        <end position="633"/>
    </location>
</feature>
<feature type="compositionally biased region" description="Basic and acidic residues" evidence="2">
    <location>
        <begin position="93"/>
        <end position="115"/>
    </location>
</feature>
<evidence type="ECO:0008006" key="5">
    <source>
        <dbReference type="Google" id="ProtNLM"/>
    </source>
</evidence>
<accession>A0A7S4R392</accession>
<feature type="repeat" description="PPR" evidence="1">
    <location>
        <begin position="245"/>
        <end position="279"/>
    </location>
</feature>
<dbReference type="EMBL" id="HBNR01041052">
    <property type="protein sequence ID" value="CAE4599832.1"/>
    <property type="molecule type" value="Transcribed_RNA"/>
</dbReference>
<gene>
    <name evidence="4" type="ORF">AMON00008_LOCUS28470</name>
</gene>
<feature type="region of interest" description="Disordered" evidence="2">
    <location>
        <begin position="93"/>
        <end position="157"/>
    </location>
</feature>
<evidence type="ECO:0000313" key="4">
    <source>
        <dbReference type="EMBL" id="CAE4599832.1"/>
    </source>
</evidence>
<feature type="compositionally biased region" description="Pro residues" evidence="2">
    <location>
        <begin position="131"/>
        <end position="144"/>
    </location>
</feature>
<proteinExistence type="predicted"/>